<sequence>MLRRLLLCLVLLGTHAGFAHELKGVYPEHFPPLSIAGEPMQGIIPDLLKALNRTSDHAYVATPYARHSIKRLAEGQIDFLFDSQIWCKDGDNYYWSESIAEIEDILVMRADAEHEFTSLDELVAFAQARGQALRVAGRYEYVYPSLDPLFAKEQLTRKNFYTDLNMLKALQNAHSSGVEAVVMTELVFDYLASKHPDLTKNLVKSRFKVHRAPYQFRFPRNDNGKINMMYTNRLLGQLQASGALAQIIAKYSDLEKPGNRPEVATKTHSRP</sequence>
<feature type="signal peptide" evidence="1">
    <location>
        <begin position="1"/>
        <end position="19"/>
    </location>
</feature>
<evidence type="ECO:0000256" key="1">
    <source>
        <dbReference type="SAM" id="SignalP"/>
    </source>
</evidence>
<evidence type="ECO:0000313" key="2">
    <source>
        <dbReference type="EMBL" id="MEM0515761.1"/>
    </source>
</evidence>
<evidence type="ECO:0000313" key="3">
    <source>
        <dbReference type="Proteomes" id="UP001447008"/>
    </source>
</evidence>
<keyword evidence="1" id="KW-0732">Signal</keyword>
<proteinExistence type="predicted"/>
<organism evidence="2 3">
    <name type="scientific">Pseudoalteromonas qingdaonensis</name>
    <dbReference type="NCBI Taxonomy" id="3131913"/>
    <lineage>
        <taxon>Bacteria</taxon>
        <taxon>Pseudomonadati</taxon>
        <taxon>Pseudomonadota</taxon>
        <taxon>Gammaproteobacteria</taxon>
        <taxon>Alteromonadales</taxon>
        <taxon>Pseudoalteromonadaceae</taxon>
        <taxon>Pseudoalteromonas</taxon>
    </lineage>
</organism>
<name>A0ABU9MWV3_9GAMM</name>
<feature type="chain" id="PRO_5045374865" evidence="1">
    <location>
        <begin position="20"/>
        <end position="271"/>
    </location>
</feature>
<comment type="caution">
    <text evidence="2">The sequence shown here is derived from an EMBL/GenBank/DDBJ whole genome shotgun (WGS) entry which is preliminary data.</text>
</comment>
<dbReference type="EMBL" id="JBCGCU010000010">
    <property type="protein sequence ID" value="MEM0515761.1"/>
    <property type="molecule type" value="Genomic_DNA"/>
</dbReference>
<dbReference type="Proteomes" id="UP001447008">
    <property type="component" value="Unassembled WGS sequence"/>
</dbReference>
<gene>
    <name evidence="2" type="ORF">WCN91_10125</name>
</gene>
<reference evidence="2 3" key="1">
    <citation type="submission" date="2024-03" db="EMBL/GenBank/DDBJ databases">
        <title>Pseudoalteromonas qingdaonensis sp. nov., isolated from the intestines of marine benthic organisms.</title>
        <authorList>
            <person name="Lin X."/>
            <person name="Fang S."/>
            <person name="Hu X."/>
        </authorList>
    </citation>
    <scope>NUCLEOTIDE SEQUENCE [LARGE SCALE GENOMIC DNA]</scope>
    <source>
        <strain evidence="2 3">YIC-827</strain>
    </source>
</reference>
<protein>
    <submittedName>
        <fullName evidence="2">Transporter substrate-binding domain-containing protein</fullName>
    </submittedName>
</protein>
<dbReference type="RefSeq" id="WP_342678681.1">
    <property type="nucleotide sequence ID" value="NZ_JBCGCU010000010.1"/>
</dbReference>
<dbReference type="Gene3D" id="3.40.190.10">
    <property type="entry name" value="Periplasmic binding protein-like II"/>
    <property type="match status" value="2"/>
</dbReference>
<keyword evidence="3" id="KW-1185">Reference proteome</keyword>
<dbReference type="SUPFAM" id="SSF53850">
    <property type="entry name" value="Periplasmic binding protein-like II"/>
    <property type="match status" value="1"/>
</dbReference>
<accession>A0ABU9MWV3</accession>